<evidence type="ECO:0000313" key="1">
    <source>
        <dbReference type="EMBL" id="KAJ4967884.1"/>
    </source>
</evidence>
<sequence>MFTCFSSDCYCSSSSFIFDNDEYTSIRVTYTSQANTSGKNEKVDSLKMPVAKKKEEIERNKQMPINFFPEDRFAKGAVAKNKGKIKRKNQMQNNFFFIRR</sequence>
<proteinExistence type="predicted"/>
<dbReference type="Proteomes" id="UP001141806">
    <property type="component" value="Unassembled WGS sequence"/>
</dbReference>
<reference evidence="1" key="1">
    <citation type="journal article" date="2023" name="Plant J.">
        <title>The genome of the king protea, Protea cynaroides.</title>
        <authorList>
            <person name="Chang J."/>
            <person name="Duong T.A."/>
            <person name="Schoeman C."/>
            <person name="Ma X."/>
            <person name="Roodt D."/>
            <person name="Barker N."/>
            <person name="Li Z."/>
            <person name="Van de Peer Y."/>
            <person name="Mizrachi E."/>
        </authorList>
    </citation>
    <scope>NUCLEOTIDE SEQUENCE</scope>
    <source>
        <tissue evidence="1">Young leaves</tissue>
    </source>
</reference>
<dbReference type="EMBL" id="JAMYWD010000006">
    <property type="protein sequence ID" value="KAJ4967884.1"/>
    <property type="molecule type" value="Genomic_DNA"/>
</dbReference>
<gene>
    <name evidence="1" type="ORF">NE237_014585</name>
</gene>
<keyword evidence="2" id="KW-1185">Reference proteome</keyword>
<protein>
    <submittedName>
        <fullName evidence="1">Uncharacterized protein</fullName>
    </submittedName>
</protein>
<evidence type="ECO:0000313" key="2">
    <source>
        <dbReference type="Proteomes" id="UP001141806"/>
    </source>
</evidence>
<name>A0A9Q0KCI0_9MAGN</name>
<comment type="caution">
    <text evidence="1">The sequence shown here is derived from an EMBL/GenBank/DDBJ whole genome shotgun (WGS) entry which is preliminary data.</text>
</comment>
<accession>A0A9Q0KCI0</accession>
<organism evidence="1 2">
    <name type="scientific">Protea cynaroides</name>
    <dbReference type="NCBI Taxonomy" id="273540"/>
    <lineage>
        <taxon>Eukaryota</taxon>
        <taxon>Viridiplantae</taxon>
        <taxon>Streptophyta</taxon>
        <taxon>Embryophyta</taxon>
        <taxon>Tracheophyta</taxon>
        <taxon>Spermatophyta</taxon>
        <taxon>Magnoliopsida</taxon>
        <taxon>Proteales</taxon>
        <taxon>Proteaceae</taxon>
        <taxon>Protea</taxon>
    </lineage>
</organism>
<dbReference type="AlphaFoldDB" id="A0A9Q0KCI0"/>